<gene>
    <name evidence="1" type="ORF">A3B45_01185</name>
</gene>
<dbReference type="EMBL" id="MFDM01000020">
    <property type="protein sequence ID" value="OGE42837.1"/>
    <property type="molecule type" value="Genomic_DNA"/>
</dbReference>
<dbReference type="Proteomes" id="UP000178565">
    <property type="component" value="Unassembled WGS sequence"/>
</dbReference>
<comment type="caution">
    <text evidence="1">The sequence shown here is derived from an EMBL/GenBank/DDBJ whole genome shotgun (WGS) entry which is preliminary data.</text>
</comment>
<name>A0A1F5KPF1_9BACT</name>
<dbReference type="AlphaFoldDB" id="A0A1F5KPF1"/>
<dbReference type="STRING" id="1797785.A3B45_01185"/>
<reference evidence="1 2" key="1">
    <citation type="journal article" date="2016" name="Nat. Commun.">
        <title>Thousands of microbial genomes shed light on interconnected biogeochemical processes in an aquifer system.</title>
        <authorList>
            <person name="Anantharaman K."/>
            <person name="Brown C.T."/>
            <person name="Hug L.A."/>
            <person name="Sharon I."/>
            <person name="Castelle C.J."/>
            <person name="Probst A.J."/>
            <person name="Thomas B.C."/>
            <person name="Singh A."/>
            <person name="Wilkins M.J."/>
            <person name="Karaoz U."/>
            <person name="Brodie E.L."/>
            <person name="Williams K.H."/>
            <person name="Hubbard S.S."/>
            <person name="Banfield J.F."/>
        </authorList>
    </citation>
    <scope>NUCLEOTIDE SEQUENCE [LARGE SCALE GENOMIC DNA]</scope>
</reference>
<proteinExistence type="predicted"/>
<accession>A0A1F5KPF1</accession>
<protein>
    <recommendedName>
        <fullName evidence="3">YrdC-like domain-containing protein</fullName>
    </recommendedName>
</protein>
<sequence length="275" mass="30515">MLKTKVGSIQTKLDRDQAASLVAKGQIAGIFNRGVCALWFDGGNLSAVKKIWAIKGEGRKGKPIALTLSLEELIPMIDLPKLPQSVQKFLSSPDLKSKIGSLCFIRAPLRDSHFKLIPDHAKSFDGGICMIQNWDSHGHTPTELFLKKVRQLGVVHPAVTSMNVTGQREIVNQEEGVQFCQDHGIVIFLKDPQAQPLHIGSYTILTLERNGIKLERDGNIPGKLFLKIFGLPIDFKDAKKPNYPQLKFPDTLFKNLTGTKVREIILLYLKGGLDV</sequence>
<organism evidence="1 2">
    <name type="scientific">Candidatus Daviesbacteria bacterium RIFCSPLOWO2_01_FULL_39_12</name>
    <dbReference type="NCBI Taxonomy" id="1797785"/>
    <lineage>
        <taxon>Bacteria</taxon>
        <taxon>Candidatus Daviesiibacteriota</taxon>
    </lineage>
</organism>
<evidence type="ECO:0000313" key="2">
    <source>
        <dbReference type="Proteomes" id="UP000178565"/>
    </source>
</evidence>
<evidence type="ECO:0008006" key="3">
    <source>
        <dbReference type="Google" id="ProtNLM"/>
    </source>
</evidence>
<evidence type="ECO:0000313" key="1">
    <source>
        <dbReference type="EMBL" id="OGE42837.1"/>
    </source>
</evidence>